<keyword evidence="2" id="KW-1185">Reference proteome</keyword>
<organism evidence="1 2">
    <name type="scientific">Dawidia cretensis</name>
    <dbReference type="NCBI Taxonomy" id="2782350"/>
    <lineage>
        <taxon>Bacteria</taxon>
        <taxon>Pseudomonadati</taxon>
        <taxon>Bacteroidota</taxon>
        <taxon>Cytophagia</taxon>
        <taxon>Cytophagales</taxon>
        <taxon>Chryseotaleaceae</taxon>
        <taxon>Dawidia</taxon>
    </lineage>
</organism>
<proteinExistence type="predicted"/>
<dbReference type="AlphaFoldDB" id="A0AAP2GTZ1"/>
<dbReference type="EMBL" id="JAHESE010000005">
    <property type="protein sequence ID" value="MBT1708090.1"/>
    <property type="molecule type" value="Genomic_DNA"/>
</dbReference>
<dbReference type="Proteomes" id="UP001319080">
    <property type="component" value="Unassembled WGS sequence"/>
</dbReference>
<sequence>MKKLVWLVVCVILWSPLFSQKTALFGQKKKEEAAVSLDDGLPWAEGSILLTDETEMRGQVRYDDRTGTLSFHDGDDARIFNERRVIAFDFLDQKLNKKRQFVTLPFEDPTTHTSQLYFFEILKELRQFAILTKSDQLAVVTKEYATPSSSGFDPSGMPLPSQGPSIVVTKTTAARLESIYLMDKDGVIRRLFKTSIEYDPDALTQEDSENEKGKALRKDYLLECIGKNRYTLLEQYARENKLSFKRKEDLLKIIDYYVLRLEPSEG</sequence>
<protein>
    <submittedName>
        <fullName evidence="1">Uncharacterized protein</fullName>
    </submittedName>
</protein>
<comment type="caution">
    <text evidence="1">The sequence shown here is derived from an EMBL/GenBank/DDBJ whole genome shotgun (WGS) entry which is preliminary data.</text>
</comment>
<gene>
    <name evidence="1" type="ORF">KK062_07645</name>
</gene>
<name>A0AAP2GTZ1_9BACT</name>
<evidence type="ECO:0000313" key="1">
    <source>
        <dbReference type="EMBL" id="MBT1708090.1"/>
    </source>
</evidence>
<evidence type="ECO:0000313" key="2">
    <source>
        <dbReference type="Proteomes" id="UP001319080"/>
    </source>
</evidence>
<reference evidence="1 2" key="1">
    <citation type="submission" date="2021-05" db="EMBL/GenBank/DDBJ databases">
        <title>A Polyphasic approach of four new species of the genus Ohtaekwangia: Ohtaekwangia histidinii sp. nov., Ohtaekwangia cretensis sp. nov., Ohtaekwangia indiensis sp. nov., Ohtaekwangia reichenbachii sp. nov. from diverse environment.</title>
        <authorList>
            <person name="Octaviana S."/>
        </authorList>
    </citation>
    <scope>NUCLEOTIDE SEQUENCE [LARGE SCALE GENOMIC DNA]</scope>
    <source>
        <strain evidence="1 2">PWU5</strain>
    </source>
</reference>
<accession>A0AAP2GTZ1</accession>
<dbReference type="RefSeq" id="WP_254083680.1">
    <property type="nucleotide sequence ID" value="NZ_JAHESE010000005.1"/>
</dbReference>